<protein>
    <submittedName>
        <fullName evidence="3">Uncharacterized protein</fullName>
    </submittedName>
</protein>
<keyword evidence="2" id="KW-0812">Transmembrane</keyword>
<dbReference type="Proteomes" id="UP000735302">
    <property type="component" value="Unassembled WGS sequence"/>
</dbReference>
<sequence length="121" mass="12914">MSRWNIFFLLSAAIFFIGGIVFLLFAEGEPLAWGSSSTTIPQASGPSEGITGTDTDNQTTCTASRHRSQSFHTDVCGVSVGSIQKTQPDCVYESVYCGVNIGEDGKSTKKTTKCSKSESSE</sequence>
<reference evidence="3 4" key="1">
    <citation type="journal article" date="2021" name="Elife">
        <title>Chloroplast acquisition without the gene transfer in kleptoplastic sea slugs, Plakobranchus ocellatus.</title>
        <authorList>
            <person name="Maeda T."/>
            <person name="Takahashi S."/>
            <person name="Yoshida T."/>
            <person name="Shimamura S."/>
            <person name="Takaki Y."/>
            <person name="Nagai Y."/>
            <person name="Toyoda A."/>
            <person name="Suzuki Y."/>
            <person name="Arimoto A."/>
            <person name="Ishii H."/>
            <person name="Satoh N."/>
            <person name="Nishiyama T."/>
            <person name="Hasebe M."/>
            <person name="Maruyama T."/>
            <person name="Minagawa J."/>
            <person name="Obokata J."/>
            <person name="Shigenobu S."/>
        </authorList>
    </citation>
    <scope>NUCLEOTIDE SEQUENCE [LARGE SCALE GENOMIC DNA]</scope>
</reference>
<keyword evidence="2" id="KW-0472">Membrane</keyword>
<evidence type="ECO:0000313" key="3">
    <source>
        <dbReference type="EMBL" id="GFO45156.1"/>
    </source>
</evidence>
<name>A0AAV4DLX7_9GAST</name>
<dbReference type="AlphaFoldDB" id="A0AAV4DLX7"/>
<proteinExistence type="predicted"/>
<dbReference type="EMBL" id="BLXT01008015">
    <property type="protein sequence ID" value="GFO45156.1"/>
    <property type="molecule type" value="Genomic_DNA"/>
</dbReference>
<keyword evidence="4" id="KW-1185">Reference proteome</keyword>
<feature type="transmembrane region" description="Helical" evidence="2">
    <location>
        <begin position="6"/>
        <end position="26"/>
    </location>
</feature>
<organism evidence="3 4">
    <name type="scientific">Plakobranchus ocellatus</name>
    <dbReference type="NCBI Taxonomy" id="259542"/>
    <lineage>
        <taxon>Eukaryota</taxon>
        <taxon>Metazoa</taxon>
        <taxon>Spiralia</taxon>
        <taxon>Lophotrochozoa</taxon>
        <taxon>Mollusca</taxon>
        <taxon>Gastropoda</taxon>
        <taxon>Heterobranchia</taxon>
        <taxon>Euthyneura</taxon>
        <taxon>Panpulmonata</taxon>
        <taxon>Sacoglossa</taxon>
        <taxon>Placobranchoidea</taxon>
        <taxon>Plakobranchidae</taxon>
        <taxon>Plakobranchus</taxon>
    </lineage>
</organism>
<evidence type="ECO:0000256" key="1">
    <source>
        <dbReference type="SAM" id="MobiDB-lite"/>
    </source>
</evidence>
<evidence type="ECO:0000256" key="2">
    <source>
        <dbReference type="SAM" id="Phobius"/>
    </source>
</evidence>
<feature type="compositionally biased region" description="Low complexity" evidence="1">
    <location>
        <begin position="51"/>
        <end position="62"/>
    </location>
</feature>
<keyword evidence="2" id="KW-1133">Transmembrane helix</keyword>
<feature type="region of interest" description="Disordered" evidence="1">
    <location>
        <begin position="36"/>
        <end position="65"/>
    </location>
</feature>
<comment type="caution">
    <text evidence="3">The sequence shown here is derived from an EMBL/GenBank/DDBJ whole genome shotgun (WGS) entry which is preliminary data.</text>
</comment>
<feature type="compositionally biased region" description="Polar residues" evidence="1">
    <location>
        <begin position="36"/>
        <end position="45"/>
    </location>
</feature>
<evidence type="ECO:0000313" key="4">
    <source>
        <dbReference type="Proteomes" id="UP000735302"/>
    </source>
</evidence>
<accession>A0AAV4DLX7</accession>
<feature type="region of interest" description="Disordered" evidence="1">
    <location>
        <begin position="101"/>
        <end position="121"/>
    </location>
</feature>
<gene>
    <name evidence="3" type="ORF">PoB_007166100</name>
</gene>